<feature type="non-terminal residue" evidence="1">
    <location>
        <position position="1"/>
    </location>
</feature>
<dbReference type="EMBL" id="JABSTQ010010634">
    <property type="protein sequence ID" value="KAG0419366.1"/>
    <property type="molecule type" value="Genomic_DNA"/>
</dbReference>
<feature type="non-terminal residue" evidence="1">
    <location>
        <position position="776"/>
    </location>
</feature>
<proteinExistence type="predicted"/>
<sequence>RHDNKLGCAQEIQAPQRRSALDLWSQIDGSARTSEIKSSFSLARAFFAGAIFLEWVSEIQASGFPPPGPVFLFVPPDPVNNEVEPPPTPFYFRRANGGEEVASSPAFTLLKWKEVGGSSASSLTFPAFRHWWRRLNRLLRVLQSLGTPRELQRSTEALQMARVLTWHIKVGVPPADLQVVCGPLRPSVGHSRRLCKILRSEVWRQARFFKDCLKSTCLSGQGSSCGRWRTYQDFLKAAEGVTEFLWQRTRPFLPKKERRSSADPCPVMTMGEPSALPAAVGQVLAKGPKFALQPDLKAPELVSLVRTVADRVGEEEKPRCVSEGVDCLVRSHGKNGRTVNLTSVVDSLVDLNLSVLVSDKEGSFVVLPKGEFRDKARLALEKNFREKVKEEAKVLCDRLDLKSLGSLVNRSKGMNLDAFFTAKTHKAGWPFRVIVTERGSWQRAVAGFLQKQLSTLSISTPSGHLAVHCDRCGCSPAFGDTNILGTYKEQRAREILEAFQIASRGEGCISQPSLALTEAELAARVLTWHIKVGVPPADLQVVCGPLRPSVGHSRRLCKILRSEVWRQARFFKDCLKSTCLSGQGSSCGRWRTYQDFFKAAEGVTEFLWQRTRPFLPKKERRSSADPCPVMTMVLAKGPKFALQPDLKAPELVSLVRTVADRVGEEEKPRCVSEGVDCLVRSHGKNGRTVNLTSVVDSLVDLNLSVLVSDKEGSFVVLPKGDLGSLVNRSKGMNLDAFFTAKTHKAGWPFRVIVTERGSWQRAVAGFLQKQLSTLSI</sequence>
<name>A0AC60PGG1_IXOPE</name>
<comment type="caution">
    <text evidence="1">The sequence shown here is derived from an EMBL/GenBank/DDBJ whole genome shotgun (WGS) entry which is preliminary data.</text>
</comment>
<evidence type="ECO:0000313" key="2">
    <source>
        <dbReference type="Proteomes" id="UP000805193"/>
    </source>
</evidence>
<dbReference type="Proteomes" id="UP000805193">
    <property type="component" value="Unassembled WGS sequence"/>
</dbReference>
<keyword evidence="2" id="KW-1185">Reference proteome</keyword>
<protein>
    <submittedName>
        <fullName evidence="1">Uncharacterized protein</fullName>
    </submittedName>
</protein>
<evidence type="ECO:0000313" key="1">
    <source>
        <dbReference type="EMBL" id="KAG0419366.1"/>
    </source>
</evidence>
<gene>
    <name evidence="1" type="ORF">HPB47_004160</name>
</gene>
<organism evidence="1 2">
    <name type="scientific">Ixodes persulcatus</name>
    <name type="common">Taiga tick</name>
    <dbReference type="NCBI Taxonomy" id="34615"/>
    <lineage>
        <taxon>Eukaryota</taxon>
        <taxon>Metazoa</taxon>
        <taxon>Ecdysozoa</taxon>
        <taxon>Arthropoda</taxon>
        <taxon>Chelicerata</taxon>
        <taxon>Arachnida</taxon>
        <taxon>Acari</taxon>
        <taxon>Parasitiformes</taxon>
        <taxon>Ixodida</taxon>
        <taxon>Ixodoidea</taxon>
        <taxon>Ixodidae</taxon>
        <taxon>Ixodinae</taxon>
        <taxon>Ixodes</taxon>
    </lineage>
</organism>
<accession>A0AC60PGG1</accession>
<reference evidence="1 2" key="1">
    <citation type="journal article" date="2020" name="Cell">
        <title>Large-Scale Comparative Analyses of Tick Genomes Elucidate Their Genetic Diversity and Vector Capacities.</title>
        <authorList>
            <consortium name="Tick Genome and Microbiome Consortium (TIGMIC)"/>
            <person name="Jia N."/>
            <person name="Wang J."/>
            <person name="Shi W."/>
            <person name="Du L."/>
            <person name="Sun Y."/>
            <person name="Zhan W."/>
            <person name="Jiang J.F."/>
            <person name="Wang Q."/>
            <person name="Zhang B."/>
            <person name="Ji P."/>
            <person name="Bell-Sakyi L."/>
            <person name="Cui X.M."/>
            <person name="Yuan T.T."/>
            <person name="Jiang B.G."/>
            <person name="Yang W.F."/>
            <person name="Lam T.T."/>
            <person name="Chang Q.C."/>
            <person name="Ding S.J."/>
            <person name="Wang X.J."/>
            <person name="Zhu J.G."/>
            <person name="Ruan X.D."/>
            <person name="Zhao L."/>
            <person name="Wei J.T."/>
            <person name="Ye R.Z."/>
            <person name="Que T.C."/>
            <person name="Du C.H."/>
            <person name="Zhou Y.H."/>
            <person name="Cheng J.X."/>
            <person name="Dai P.F."/>
            <person name="Guo W.B."/>
            <person name="Han X.H."/>
            <person name="Huang E.J."/>
            <person name="Li L.F."/>
            <person name="Wei W."/>
            <person name="Gao Y.C."/>
            <person name="Liu J.Z."/>
            <person name="Shao H.Z."/>
            <person name="Wang X."/>
            <person name="Wang C.C."/>
            <person name="Yang T.C."/>
            <person name="Huo Q.B."/>
            <person name="Li W."/>
            <person name="Chen H.Y."/>
            <person name="Chen S.E."/>
            <person name="Zhou L.G."/>
            <person name="Ni X.B."/>
            <person name="Tian J.H."/>
            <person name="Sheng Y."/>
            <person name="Liu T."/>
            <person name="Pan Y.S."/>
            <person name="Xia L.Y."/>
            <person name="Li J."/>
            <person name="Zhao F."/>
            <person name="Cao W.C."/>
        </authorList>
    </citation>
    <scope>NUCLEOTIDE SEQUENCE [LARGE SCALE GENOMIC DNA]</scope>
    <source>
        <strain evidence="1">Iper-2018</strain>
    </source>
</reference>